<dbReference type="EMBL" id="SJKD01000007">
    <property type="protein sequence ID" value="TCC45873.1"/>
    <property type="molecule type" value="Genomic_DNA"/>
</dbReference>
<sequence>MISTITSARKVAFALVLVCGLSLLTSCKDDDADASTPAPVAGIVEGSDLPGSPRQEKLDEDGIPLNGCHLDGSMSLQERADHKQSVKYTLGDTEVSSYLYTYTNTRKLKQDWDFLVNGQKRCVGTGEKEPQGSYSLLTDLPADTTGYDAIHRSDNQVVHTQRAWARKGDGTVVSVMVTRTVDKAGAEQSPSLPVDAKALTVKAAAE</sequence>
<evidence type="ECO:0008006" key="5">
    <source>
        <dbReference type="Google" id="ProtNLM"/>
    </source>
</evidence>
<evidence type="ECO:0000256" key="1">
    <source>
        <dbReference type="SAM" id="MobiDB-lite"/>
    </source>
</evidence>
<reference evidence="3 4" key="1">
    <citation type="submission" date="2019-02" db="EMBL/GenBank/DDBJ databases">
        <title>Kribbella capetownensis sp. nov. and Kribbella speibonae sp. nov., isolated from soil.</title>
        <authorList>
            <person name="Curtis S.M."/>
            <person name="Norton I."/>
            <person name="Everest G.J."/>
            <person name="Meyers P.R."/>
        </authorList>
    </citation>
    <scope>NUCLEOTIDE SEQUENCE [LARGE SCALE GENOMIC DNA]</scope>
    <source>
        <strain evidence="3 4">YM53</strain>
    </source>
</reference>
<accession>A0A4R0JFX3</accession>
<evidence type="ECO:0000313" key="4">
    <source>
        <dbReference type="Proteomes" id="UP000293342"/>
    </source>
</evidence>
<dbReference type="Proteomes" id="UP000293342">
    <property type="component" value="Unassembled WGS sequence"/>
</dbReference>
<comment type="caution">
    <text evidence="3">The sequence shown here is derived from an EMBL/GenBank/DDBJ whole genome shotgun (WGS) entry which is preliminary data.</text>
</comment>
<feature type="signal peptide" evidence="2">
    <location>
        <begin position="1"/>
        <end position="27"/>
    </location>
</feature>
<proteinExistence type="predicted"/>
<keyword evidence="2" id="KW-0732">Signal</keyword>
<dbReference type="AlphaFoldDB" id="A0A4R0JFX3"/>
<feature type="region of interest" description="Disordered" evidence="1">
    <location>
        <begin position="33"/>
        <end position="63"/>
    </location>
</feature>
<evidence type="ECO:0000256" key="2">
    <source>
        <dbReference type="SAM" id="SignalP"/>
    </source>
</evidence>
<gene>
    <name evidence="3" type="ORF">E0H75_29620</name>
</gene>
<name>A0A4R0JFX3_9ACTN</name>
<dbReference type="RefSeq" id="WP_131516969.1">
    <property type="nucleotide sequence ID" value="NZ_SJKD01000007.1"/>
</dbReference>
<feature type="chain" id="PRO_5038975881" description="Lipoprotein" evidence="2">
    <location>
        <begin position="28"/>
        <end position="206"/>
    </location>
</feature>
<keyword evidence="4" id="KW-1185">Reference proteome</keyword>
<organism evidence="3 4">
    <name type="scientific">Kribbella capetownensis</name>
    <dbReference type="NCBI Taxonomy" id="1572659"/>
    <lineage>
        <taxon>Bacteria</taxon>
        <taxon>Bacillati</taxon>
        <taxon>Actinomycetota</taxon>
        <taxon>Actinomycetes</taxon>
        <taxon>Propionibacteriales</taxon>
        <taxon>Kribbellaceae</taxon>
        <taxon>Kribbella</taxon>
    </lineage>
</organism>
<evidence type="ECO:0000313" key="3">
    <source>
        <dbReference type="EMBL" id="TCC45873.1"/>
    </source>
</evidence>
<protein>
    <recommendedName>
        <fullName evidence="5">Lipoprotein</fullName>
    </recommendedName>
</protein>